<dbReference type="SMART" id="SM00849">
    <property type="entry name" value="Lactamase_B"/>
    <property type="match status" value="1"/>
</dbReference>
<evidence type="ECO:0000256" key="2">
    <source>
        <dbReference type="ARBA" id="ARBA00022475"/>
    </source>
</evidence>
<feature type="region of interest" description="Disordered" evidence="6">
    <location>
        <begin position="1"/>
        <end position="23"/>
    </location>
</feature>
<evidence type="ECO:0000313" key="9">
    <source>
        <dbReference type="EMBL" id="MEV0969339.1"/>
    </source>
</evidence>
<dbReference type="PANTHER" id="PTHR30619:SF1">
    <property type="entry name" value="RECOMBINATION PROTEIN 2"/>
    <property type="match status" value="1"/>
</dbReference>
<dbReference type="Gene3D" id="3.60.15.10">
    <property type="entry name" value="Ribonuclease Z/Hydroxyacylglutathione hydrolase-like"/>
    <property type="match status" value="1"/>
</dbReference>
<accession>A0ABV3GCH3</accession>
<dbReference type="Proteomes" id="UP001551675">
    <property type="component" value="Unassembled WGS sequence"/>
</dbReference>
<dbReference type="InterPro" id="IPR036866">
    <property type="entry name" value="RibonucZ/Hydroxyglut_hydro"/>
</dbReference>
<dbReference type="InterPro" id="IPR001279">
    <property type="entry name" value="Metallo-B-lactamas"/>
</dbReference>
<feature type="transmembrane region" description="Helical" evidence="7">
    <location>
        <begin position="130"/>
        <end position="152"/>
    </location>
</feature>
<keyword evidence="5 7" id="KW-0472">Membrane</keyword>
<evidence type="ECO:0000313" key="10">
    <source>
        <dbReference type="Proteomes" id="UP001551675"/>
    </source>
</evidence>
<feature type="transmembrane region" description="Helical" evidence="7">
    <location>
        <begin position="353"/>
        <end position="375"/>
    </location>
</feature>
<feature type="transmembrane region" description="Helical" evidence="7">
    <location>
        <begin position="406"/>
        <end position="422"/>
    </location>
</feature>
<evidence type="ECO:0000256" key="1">
    <source>
        <dbReference type="ARBA" id="ARBA00004651"/>
    </source>
</evidence>
<keyword evidence="4 7" id="KW-1133">Transmembrane helix</keyword>
<feature type="transmembrane region" description="Helical" evidence="7">
    <location>
        <begin position="601"/>
        <end position="620"/>
    </location>
</feature>
<dbReference type="Pfam" id="PF03772">
    <property type="entry name" value="Competence"/>
    <property type="match status" value="1"/>
</dbReference>
<feature type="transmembrane region" description="Helical" evidence="7">
    <location>
        <begin position="45"/>
        <end position="76"/>
    </location>
</feature>
<comment type="subcellular location">
    <subcellularLocation>
        <location evidence="1">Cell membrane</location>
        <topology evidence="1">Multi-pass membrane protein</topology>
    </subcellularLocation>
</comment>
<feature type="transmembrane region" description="Helical" evidence="7">
    <location>
        <begin position="515"/>
        <end position="537"/>
    </location>
</feature>
<sequence length="890" mass="89771">MSGSARRFGPAASPTASERPHTGTAGLAWASGHSLRLVCPAISCWLVALVLIGCSATTGAVVAAGSASAALLIWAAAERRRPRVRKGGPGAPATSRARGFMTRGVGRLRGAMAHGAGSGAGRTGRSHGPVVGTALGVLVCCAATAAVVAFTVHAVGSGPVAELAARRATVTAEVEISDDPRPRPQRGGLTRQDSVVVEVRMLTVEPGGGTPGGALASRSGLLDSHPASSAASVGDGRREGTGGRILVDAPVIVLASGAGWRTLSPSQRVRVWGRLGVADKGSLTSAVLLVRGPPEVLTEPSALQRAAGALRSGLRGACDVLPQGERGLLPGLVVGDVSRLDEEIKENFTAAGLSHLTAVSGANLAFVAGAALVIARMAGLPLPARAVLAVVAMAGFTVVARPSPSVVRALAMGVVAALALGTGRSRDGVTALSATVLGLILFNPGLARQYGFALSVFATGGILVLAPRWRDRMAARMPRWAAEAIAVPAAAQVAVTPLLVLMSGQLGLVAIPANLLAGPAVAPATVLGFGAAIVAPVSMTIAQLLVRPAGLAAGWIIVVAERAAALPAATIGWPGGLTGLALLAAAAVLGWLVLRGRARRYAVAALVVGALVAVLVIGPATSPWPPPGWLLVACDVGQGDGMALSAGPGSAVVVDAGPKPGSANRCLRDLGVRRVPLLVLSHPHLDHVGGLAGVLRGRTVGAAVVSPGRIPAGESARVSAELRARRIPEWVVPPGGRWRFGATEITVVAPEPDASGEGSAEGTIANNASVVLLVRWSGAGGALIGSALLAGDLETEAQAALWRRGIPRVDVLKVPHHGSLRQEPAFLAATGARAALISVGTGNDYGHPSPLTMARLHLLGMRTYRTDLSGDIAVIERDGRLAVVQRGDDR</sequence>
<feature type="domain" description="Metallo-beta-lactamase" evidence="8">
    <location>
        <begin position="638"/>
        <end position="817"/>
    </location>
</feature>
<feature type="transmembrane region" description="Helical" evidence="7">
    <location>
        <begin position="571"/>
        <end position="594"/>
    </location>
</feature>
<dbReference type="InterPro" id="IPR052159">
    <property type="entry name" value="Competence_DNA_uptake"/>
</dbReference>
<dbReference type="Pfam" id="PF00753">
    <property type="entry name" value="Lactamase_B"/>
    <property type="match status" value="1"/>
</dbReference>
<feature type="region of interest" description="Disordered" evidence="6">
    <location>
        <begin position="206"/>
        <end position="239"/>
    </location>
</feature>
<organism evidence="9 10">
    <name type="scientific">Microtetraspora glauca</name>
    <dbReference type="NCBI Taxonomy" id="1996"/>
    <lineage>
        <taxon>Bacteria</taxon>
        <taxon>Bacillati</taxon>
        <taxon>Actinomycetota</taxon>
        <taxon>Actinomycetes</taxon>
        <taxon>Streptosporangiales</taxon>
        <taxon>Streptosporangiaceae</taxon>
        <taxon>Microtetraspora</taxon>
    </lineage>
</organism>
<name>A0ABV3GCH3_MICGL</name>
<keyword evidence="2" id="KW-1003">Cell membrane</keyword>
<evidence type="ECO:0000256" key="3">
    <source>
        <dbReference type="ARBA" id="ARBA00022692"/>
    </source>
</evidence>
<dbReference type="CDD" id="cd07731">
    <property type="entry name" value="ComA-like_MBL-fold"/>
    <property type="match status" value="1"/>
</dbReference>
<comment type="caution">
    <text evidence="9">The sequence shown here is derived from an EMBL/GenBank/DDBJ whole genome shotgun (WGS) entry which is preliminary data.</text>
</comment>
<dbReference type="NCBIfam" id="TIGR00360">
    <property type="entry name" value="ComEC_N-term"/>
    <property type="match status" value="1"/>
</dbReference>
<proteinExistence type="predicted"/>
<feature type="transmembrane region" description="Helical" evidence="7">
    <location>
        <begin position="452"/>
        <end position="469"/>
    </location>
</feature>
<dbReference type="RefSeq" id="WP_358132255.1">
    <property type="nucleotide sequence ID" value="NZ_JBFALK010000005.1"/>
</dbReference>
<evidence type="ECO:0000256" key="7">
    <source>
        <dbReference type="SAM" id="Phobius"/>
    </source>
</evidence>
<dbReference type="InterPro" id="IPR004477">
    <property type="entry name" value="ComEC_N"/>
</dbReference>
<keyword evidence="10" id="KW-1185">Reference proteome</keyword>
<feature type="region of interest" description="Disordered" evidence="6">
    <location>
        <begin position="171"/>
        <end position="191"/>
    </location>
</feature>
<protein>
    <submittedName>
        <fullName evidence="9">ComEC/Rec2 family competence protein</fullName>
    </submittedName>
</protein>
<reference evidence="9 10" key="1">
    <citation type="submission" date="2024-06" db="EMBL/GenBank/DDBJ databases">
        <title>The Natural Products Discovery Center: Release of the First 8490 Sequenced Strains for Exploring Actinobacteria Biosynthetic Diversity.</title>
        <authorList>
            <person name="Kalkreuter E."/>
            <person name="Kautsar S.A."/>
            <person name="Yang D."/>
            <person name="Bader C.D."/>
            <person name="Teijaro C.N."/>
            <person name="Fluegel L."/>
            <person name="Davis C.M."/>
            <person name="Simpson J.R."/>
            <person name="Lauterbach L."/>
            <person name="Steele A.D."/>
            <person name="Gui C."/>
            <person name="Meng S."/>
            <person name="Li G."/>
            <person name="Viehrig K."/>
            <person name="Ye F."/>
            <person name="Su P."/>
            <person name="Kiefer A.F."/>
            <person name="Nichols A."/>
            <person name="Cepeda A.J."/>
            <person name="Yan W."/>
            <person name="Fan B."/>
            <person name="Jiang Y."/>
            <person name="Adhikari A."/>
            <person name="Zheng C.-J."/>
            <person name="Schuster L."/>
            <person name="Cowan T.M."/>
            <person name="Smanski M.J."/>
            <person name="Chevrette M.G."/>
            <person name="De Carvalho L.P.S."/>
            <person name="Shen B."/>
        </authorList>
    </citation>
    <scope>NUCLEOTIDE SEQUENCE [LARGE SCALE GENOMIC DNA]</scope>
    <source>
        <strain evidence="9 10">NPDC050100</strain>
    </source>
</reference>
<dbReference type="PANTHER" id="PTHR30619">
    <property type="entry name" value="DNA INTERNALIZATION/COMPETENCE PROTEIN COMEC/REC2"/>
    <property type="match status" value="1"/>
</dbReference>
<evidence type="ECO:0000256" key="5">
    <source>
        <dbReference type="ARBA" id="ARBA00023136"/>
    </source>
</evidence>
<evidence type="ECO:0000259" key="8">
    <source>
        <dbReference type="SMART" id="SM00849"/>
    </source>
</evidence>
<feature type="transmembrane region" description="Helical" evidence="7">
    <location>
        <begin position="544"/>
        <end position="565"/>
    </location>
</feature>
<feature type="transmembrane region" description="Helical" evidence="7">
    <location>
        <begin position="481"/>
        <end position="503"/>
    </location>
</feature>
<dbReference type="EMBL" id="JBFALK010000005">
    <property type="protein sequence ID" value="MEV0969339.1"/>
    <property type="molecule type" value="Genomic_DNA"/>
</dbReference>
<keyword evidence="3 7" id="KW-0812">Transmembrane</keyword>
<evidence type="ECO:0000256" key="4">
    <source>
        <dbReference type="ARBA" id="ARBA00022989"/>
    </source>
</evidence>
<dbReference type="SUPFAM" id="SSF56281">
    <property type="entry name" value="Metallo-hydrolase/oxidoreductase"/>
    <property type="match status" value="1"/>
</dbReference>
<gene>
    <name evidence="9" type="ORF">AB0I59_11950</name>
</gene>
<evidence type="ECO:0000256" key="6">
    <source>
        <dbReference type="SAM" id="MobiDB-lite"/>
    </source>
</evidence>
<feature type="transmembrane region" description="Helical" evidence="7">
    <location>
        <begin position="382"/>
        <end position="400"/>
    </location>
</feature>
<dbReference type="InterPro" id="IPR035681">
    <property type="entry name" value="ComA-like_MBL"/>
</dbReference>
<feature type="transmembrane region" description="Helical" evidence="7">
    <location>
        <begin position="429"/>
        <end position="446"/>
    </location>
</feature>